<reference evidence="2" key="1">
    <citation type="journal article" date="2019" name="Int. J. Syst. Evol. Microbiol.">
        <title>The Global Catalogue of Microorganisms (GCM) 10K type strain sequencing project: providing services to taxonomists for standard genome sequencing and annotation.</title>
        <authorList>
            <consortium name="The Broad Institute Genomics Platform"/>
            <consortium name="The Broad Institute Genome Sequencing Center for Infectious Disease"/>
            <person name="Wu L."/>
            <person name="Ma J."/>
        </authorList>
    </citation>
    <scope>NUCLEOTIDE SEQUENCE [LARGE SCALE GENOMIC DNA]</scope>
    <source>
        <strain evidence="2">JCM 15614</strain>
    </source>
</reference>
<gene>
    <name evidence="1" type="ORF">GCM10010531_34110</name>
</gene>
<dbReference type="SUPFAM" id="SSF48239">
    <property type="entry name" value="Terpenoid cyclases/Protein prenyltransferases"/>
    <property type="match status" value="1"/>
</dbReference>
<keyword evidence="2" id="KW-1185">Reference proteome</keyword>
<accession>A0ABP6PGJ4</accession>
<organism evidence="1 2">
    <name type="scientific">Blastococcus jejuensis</name>
    <dbReference type="NCBI Taxonomy" id="351224"/>
    <lineage>
        <taxon>Bacteria</taxon>
        <taxon>Bacillati</taxon>
        <taxon>Actinomycetota</taxon>
        <taxon>Actinomycetes</taxon>
        <taxon>Geodermatophilales</taxon>
        <taxon>Geodermatophilaceae</taxon>
        <taxon>Blastococcus</taxon>
    </lineage>
</organism>
<dbReference type="Proteomes" id="UP001499924">
    <property type="component" value="Unassembled WGS sequence"/>
</dbReference>
<dbReference type="RefSeq" id="WP_344690201.1">
    <property type="nucleotide sequence ID" value="NZ_BAAAVV010000009.1"/>
</dbReference>
<evidence type="ECO:0000313" key="1">
    <source>
        <dbReference type="EMBL" id="GAA3177509.1"/>
    </source>
</evidence>
<evidence type="ECO:0000313" key="2">
    <source>
        <dbReference type="Proteomes" id="UP001499924"/>
    </source>
</evidence>
<comment type="caution">
    <text evidence="1">The sequence shown here is derived from an EMBL/GenBank/DDBJ whole genome shotgun (WGS) entry which is preliminary data.</text>
</comment>
<dbReference type="EMBL" id="BAAAVV010000009">
    <property type="protein sequence ID" value="GAA3177509.1"/>
    <property type="molecule type" value="Genomic_DNA"/>
</dbReference>
<evidence type="ECO:0008006" key="3">
    <source>
        <dbReference type="Google" id="ProtNLM"/>
    </source>
</evidence>
<sequence>MTVDLAAAADFLAGNARLLDRRRFDLLFAGGGVEPVLAALEPYRNADGGYGWGLEPDLRSRTSQPGGALHAFEVFADVAPATSGRAVELCDWLASVALPDGGLPFALPVPDPAACAPFWAGADSSRSSLQITAIVAVAAYRVAEVDPAVAAHPWLARATAFCLAAIEALGPSPHAMELAFAVQLLDAASVRLPSAAELLERVRAHVPADGLLHVAGGADDEFMRPLDFAPSPGGPARGIFAPQVIEAELERLAAEQQPDGGWPVSFDSYSPAATLEWRGHRTVQALLQLRADGVL</sequence>
<proteinExistence type="predicted"/>
<dbReference type="InterPro" id="IPR008930">
    <property type="entry name" value="Terpenoid_cyclase/PrenylTrfase"/>
</dbReference>
<protein>
    <recommendedName>
        <fullName evidence="3">Immunity protein 49</fullName>
    </recommendedName>
</protein>
<name>A0ABP6PGJ4_9ACTN</name>